<evidence type="ECO:0000259" key="2">
    <source>
        <dbReference type="PROSITE" id="PS00028"/>
    </source>
</evidence>
<sequence length="651" mass="73368">MSVIKVCPPPSELCAIKTNIHCPEEGCKSVFKNTANLDMHLLKHHKKKEILKKDEGVNCHYHCPVEGCPYNLSLGQFFKRLKYLKQHYLKVHAEKAFQCEKCLKGFSTEAAKNHHSRICGIKFSCSCNHTYDSYEALLTHAKRFSHTFDEKFKLYGKALIGTAFEKEKKVTNVNICKERQSVSTAVAVPVHFLAAVALSELSGKSLKTAVDKGVQTDGQMVVNKRTKKAPSPFKSCERATKRRMSAQTQTGILSRNKRPKISAQTQTIGDYILKKAMKDADILIPHETQRSTTKQTMHGATKKKKKSMETQTMTHVGTKTKFQNQHLNEFLMKYPHSDTNFTSLSDFSSTTDMTDNSSSYRLGIDVGLPDLWVSLKYSSGTQTSPTAMNALLEQEEILSHSVTQTDLNLSFLESESCEPTSSSIHSSSQTMCNLQKYFEDNSNCSFSTEVNNVTPSFEPELATSLCRSNIETNLGTLADEATFSPSQIDTFLMQRRKISFDVNRSCSTETQTEFDFSDHLFTDCADEDTSFTFCSNIETQTTEEFSSFDHLLYINMCTQTCDDNFYSELEFANTQTQTAWPQFGMEDSMFVSTETQTALSGCSSTFSCINKLWPTSKINSETSHMETQTNVYEFKDLIAELSKQESNDKLL</sequence>
<dbReference type="InterPro" id="IPR055303">
    <property type="entry name" value="ATMIN"/>
</dbReference>
<dbReference type="PROSITE" id="PS00028">
    <property type="entry name" value="ZINC_FINGER_C2H2_1"/>
    <property type="match status" value="1"/>
</dbReference>
<gene>
    <name evidence="3" type="ORF">L798_03616</name>
</gene>
<evidence type="ECO:0000256" key="1">
    <source>
        <dbReference type="SAM" id="MobiDB-lite"/>
    </source>
</evidence>
<name>A0A067RNC6_ZOONE</name>
<dbReference type="AlphaFoldDB" id="A0A067RNC6"/>
<dbReference type="InParanoid" id="A0A067RNC6"/>
<accession>A0A067RNC6</accession>
<keyword evidence="4" id="KW-1185">Reference proteome</keyword>
<dbReference type="GO" id="GO:0000981">
    <property type="term" value="F:DNA-binding transcription factor activity, RNA polymerase II-specific"/>
    <property type="evidence" value="ECO:0007669"/>
    <property type="project" value="TreeGrafter"/>
</dbReference>
<proteinExistence type="predicted"/>
<dbReference type="STRING" id="136037.A0A067RNC6"/>
<organism evidence="3 4">
    <name type="scientific">Zootermopsis nevadensis</name>
    <name type="common">Dampwood termite</name>
    <dbReference type="NCBI Taxonomy" id="136037"/>
    <lineage>
        <taxon>Eukaryota</taxon>
        <taxon>Metazoa</taxon>
        <taxon>Ecdysozoa</taxon>
        <taxon>Arthropoda</taxon>
        <taxon>Hexapoda</taxon>
        <taxon>Insecta</taxon>
        <taxon>Pterygota</taxon>
        <taxon>Neoptera</taxon>
        <taxon>Polyneoptera</taxon>
        <taxon>Dictyoptera</taxon>
        <taxon>Blattodea</taxon>
        <taxon>Blattoidea</taxon>
        <taxon>Termitoidae</taxon>
        <taxon>Termopsidae</taxon>
        <taxon>Zootermopsis</taxon>
    </lineage>
</organism>
<dbReference type="OMA" id="IQTQTAW"/>
<dbReference type="Proteomes" id="UP000027135">
    <property type="component" value="Unassembled WGS sequence"/>
</dbReference>
<dbReference type="PANTHER" id="PTHR46664:SF1">
    <property type="entry name" value="ATM INTERACTOR"/>
    <property type="match status" value="1"/>
</dbReference>
<reference evidence="3 4" key="1">
    <citation type="journal article" date="2014" name="Nat. Commun.">
        <title>Molecular traces of alternative social organization in a termite genome.</title>
        <authorList>
            <person name="Terrapon N."/>
            <person name="Li C."/>
            <person name="Robertson H.M."/>
            <person name="Ji L."/>
            <person name="Meng X."/>
            <person name="Booth W."/>
            <person name="Chen Z."/>
            <person name="Childers C.P."/>
            <person name="Glastad K.M."/>
            <person name="Gokhale K."/>
            <person name="Gowin J."/>
            <person name="Gronenberg W."/>
            <person name="Hermansen R.A."/>
            <person name="Hu H."/>
            <person name="Hunt B.G."/>
            <person name="Huylmans A.K."/>
            <person name="Khalil S.M."/>
            <person name="Mitchell R.D."/>
            <person name="Munoz-Torres M.C."/>
            <person name="Mustard J.A."/>
            <person name="Pan H."/>
            <person name="Reese J.T."/>
            <person name="Scharf M.E."/>
            <person name="Sun F."/>
            <person name="Vogel H."/>
            <person name="Xiao J."/>
            <person name="Yang W."/>
            <person name="Yang Z."/>
            <person name="Yang Z."/>
            <person name="Zhou J."/>
            <person name="Zhu J."/>
            <person name="Brent C.S."/>
            <person name="Elsik C.G."/>
            <person name="Goodisman M.A."/>
            <person name="Liberles D.A."/>
            <person name="Roe R.M."/>
            <person name="Vargo E.L."/>
            <person name="Vilcinskas A."/>
            <person name="Wang J."/>
            <person name="Bornberg-Bauer E."/>
            <person name="Korb J."/>
            <person name="Zhang G."/>
            <person name="Liebig J."/>
        </authorList>
    </citation>
    <scope>NUCLEOTIDE SEQUENCE [LARGE SCALE GENOMIC DNA]</scope>
    <source>
        <tissue evidence="3">Whole organism</tissue>
    </source>
</reference>
<dbReference type="OrthoDB" id="6354171at2759"/>
<feature type="domain" description="C2H2-type" evidence="2">
    <location>
        <begin position="22"/>
        <end position="45"/>
    </location>
</feature>
<dbReference type="InterPro" id="IPR013087">
    <property type="entry name" value="Znf_C2H2_type"/>
</dbReference>
<dbReference type="PANTHER" id="PTHR46664">
    <property type="entry name" value="ATM INTERACTOR"/>
    <property type="match status" value="1"/>
</dbReference>
<dbReference type="GO" id="GO:0000976">
    <property type="term" value="F:transcription cis-regulatory region binding"/>
    <property type="evidence" value="ECO:0007669"/>
    <property type="project" value="InterPro"/>
</dbReference>
<dbReference type="GO" id="GO:0045944">
    <property type="term" value="P:positive regulation of transcription by RNA polymerase II"/>
    <property type="evidence" value="ECO:0007669"/>
    <property type="project" value="InterPro"/>
</dbReference>
<dbReference type="EMBL" id="KK852567">
    <property type="protein sequence ID" value="KDR21209.1"/>
    <property type="molecule type" value="Genomic_DNA"/>
</dbReference>
<dbReference type="eggNOG" id="KOG1721">
    <property type="taxonomic scope" value="Eukaryota"/>
</dbReference>
<dbReference type="GO" id="GO:0005634">
    <property type="term" value="C:nucleus"/>
    <property type="evidence" value="ECO:0007669"/>
    <property type="project" value="TreeGrafter"/>
</dbReference>
<feature type="region of interest" description="Disordered" evidence="1">
    <location>
        <begin position="225"/>
        <end position="251"/>
    </location>
</feature>
<dbReference type="SMART" id="SM00355">
    <property type="entry name" value="ZnF_C2H2"/>
    <property type="match status" value="4"/>
</dbReference>
<protein>
    <submittedName>
        <fullName evidence="3">ATM interactor</fullName>
    </submittedName>
</protein>
<evidence type="ECO:0000313" key="4">
    <source>
        <dbReference type="Proteomes" id="UP000027135"/>
    </source>
</evidence>
<dbReference type="Gene3D" id="3.30.160.60">
    <property type="entry name" value="Classic Zinc Finger"/>
    <property type="match status" value="1"/>
</dbReference>
<feature type="region of interest" description="Disordered" evidence="1">
    <location>
        <begin position="290"/>
        <end position="309"/>
    </location>
</feature>
<evidence type="ECO:0000313" key="3">
    <source>
        <dbReference type="EMBL" id="KDR21209.1"/>
    </source>
</evidence>